<dbReference type="Gene3D" id="2.40.50.140">
    <property type="entry name" value="Nucleic acid-binding proteins"/>
    <property type="match status" value="1"/>
</dbReference>
<evidence type="ECO:0000259" key="6">
    <source>
        <dbReference type="Pfam" id="PF22770"/>
    </source>
</evidence>
<dbReference type="InterPro" id="IPR039182">
    <property type="entry name" value="Pop1"/>
</dbReference>
<comment type="subcellular location">
    <subcellularLocation>
        <location evidence="1">Nucleus</location>
    </subcellularLocation>
</comment>
<keyword evidence="3" id="KW-0539">Nucleus</keyword>
<dbReference type="AlphaFoldDB" id="A0A915PE04"/>
<dbReference type="InterPro" id="IPR009723">
    <property type="entry name" value="Pop1_N"/>
</dbReference>
<keyword evidence="7" id="KW-1185">Reference proteome</keyword>
<feature type="domain" description="Pop1 N-terminal" evidence="4">
    <location>
        <begin position="315"/>
        <end position="380"/>
    </location>
</feature>
<sequence length="1037" mass="120459">MNLASHLLKTDAVLSIASRWKTELSKNTLDMLLGKVLKHTHIGNDKIPCVQVRCRLNDFDEYIKKYFSRPIDLWALDPKNATALGDTVLITKCAVSKRPARSVTHLVDRVIFKYGYIIDPVTKKRVIKEKYEDDITLQTALVKEIIEEPASHDVLLFEEKHNLQWRRLNTRKLISRRELSRHGRLSARQTTKDVSEEIQSDKIIDLVMEESGEDDICPRPRGVSVMCFVKERVRQIAELLQAVDNHVLVSGEVTKGPRTALQRLPRHMRRRAMSYNIKRFPRIQRRFAISAVAASKHRQKPPSRFWRRRPRNLLLNYIRRQRKHIWLETHIWHAKRFRMIQKWGYNLPLLSYLRTFRPTYRDAMHHCVVRDISFLRCFQVIGINQKAIIEPLYNICAPEVGPTFAFKAALDGRFEMPVMLYEPGKYPYGFIAPVRFSWSKNRTDQKYSLAVWTHPSSSKSILSKFINLFKLKKQDEAVDAVRVDKVPRSIDEWRLRNLQIKTDIYVNDEGVKLLDLSDQIVRFRLYGPKSFEILHNVLAVVDENKLEDCWMKEFLSRNHFWRSECSRHSPGELPDGTIFSLLVEDPRLSRPLKKIKPSEPNHCSTKLLDVSGFPLPLNDFWDFEIRKKALEKKMTEVDLQKKRSMQLLPVKTSEAKIPILLIVRNTGRGTLSPFIGLDLIAPSGFGLEFWLALQYGTARAIGLKDQKFLELESNHLNFPADVPDCDAGRNEFKQEYINLQEKYIRQPHNRRLKYWNSLSIKYPFTFQFSELSHDWLDNSSFKGSAYVVRNHRTLIVIEKWLLGKGPAPEEFIMNSAALVPVSLLSTTTGRPQRFALICAPTKEDYMAVAKLSKGEKSPQIVEQPRIHDVKPVFDNEKDEEKQPSKLALEDFISLDVTANEKHISLNSLFPDKEMLRKRKATEKKKRKREKTKKVKRLKNSVESGLKTDISEQLASGAKASEEETMEFIKYNNSCSRPIIGRIVRGDYSFIHGRGFAIGYCCLSALKQLHHGVVLFRNIKSRYYHPARITLLKNQLDL</sequence>
<feature type="domain" description="POP1 C-terminal" evidence="6">
    <location>
        <begin position="817"/>
        <end position="1031"/>
    </location>
</feature>
<dbReference type="Proteomes" id="UP000887581">
    <property type="component" value="Unplaced"/>
</dbReference>
<evidence type="ECO:0000259" key="4">
    <source>
        <dbReference type="Pfam" id="PF06978"/>
    </source>
</evidence>
<organism evidence="7 8">
    <name type="scientific">Setaria digitata</name>
    <dbReference type="NCBI Taxonomy" id="48799"/>
    <lineage>
        <taxon>Eukaryota</taxon>
        <taxon>Metazoa</taxon>
        <taxon>Ecdysozoa</taxon>
        <taxon>Nematoda</taxon>
        <taxon>Chromadorea</taxon>
        <taxon>Rhabditida</taxon>
        <taxon>Spirurina</taxon>
        <taxon>Spiruromorpha</taxon>
        <taxon>Filarioidea</taxon>
        <taxon>Setariidae</taxon>
        <taxon>Setaria</taxon>
    </lineage>
</organism>
<protein>
    <submittedName>
        <fullName evidence="8">Ribonucleases P/MRP protein subunit POP1</fullName>
    </submittedName>
</protein>
<evidence type="ECO:0000256" key="3">
    <source>
        <dbReference type="ARBA" id="ARBA00023242"/>
    </source>
</evidence>
<evidence type="ECO:0000313" key="8">
    <source>
        <dbReference type="WBParaSite" id="sdigi.contig122.g4777.t1"/>
    </source>
</evidence>
<dbReference type="GO" id="GO:0000172">
    <property type="term" value="C:ribonuclease MRP complex"/>
    <property type="evidence" value="ECO:0007669"/>
    <property type="project" value="InterPro"/>
</dbReference>
<dbReference type="SUPFAM" id="SSF50249">
    <property type="entry name" value="Nucleic acid-binding proteins"/>
    <property type="match status" value="1"/>
</dbReference>
<evidence type="ECO:0000259" key="5">
    <source>
        <dbReference type="Pfam" id="PF08170"/>
    </source>
</evidence>
<dbReference type="PANTHER" id="PTHR22731">
    <property type="entry name" value="RIBONUCLEASES P/MRP PROTEIN SUBUNIT POP1"/>
    <property type="match status" value="1"/>
</dbReference>
<evidence type="ECO:0000313" key="7">
    <source>
        <dbReference type="Proteomes" id="UP000887581"/>
    </source>
</evidence>
<dbReference type="InterPro" id="IPR012590">
    <property type="entry name" value="POPLD_dom"/>
</dbReference>
<feature type="domain" description="POPLD" evidence="5">
    <location>
        <begin position="676"/>
        <end position="767"/>
    </location>
</feature>
<dbReference type="GO" id="GO:0001682">
    <property type="term" value="P:tRNA 5'-leader removal"/>
    <property type="evidence" value="ECO:0007669"/>
    <property type="project" value="InterPro"/>
</dbReference>
<dbReference type="GO" id="GO:0005655">
    <property type="term" value="C:nucleolar ribonuclease P complex"/>
    <property type="evidence" value="ECO:0007669"/>
    <property type="project" value="InterPro"/>
</dbReference>
<dbReference type="PANTHER" id="PTHR22731:SF3">
    <property type="entry name" value="RIBONUCLEASES P_MRP PROTEIN SUBUNIT POP1"/>
    <property type="match status" value="1"/>
</dbReference>
<proteinExistence type="predicted"/>
<name>A0A915PE04_9BILA</name>
<dbReference type="WBParaSite" id="sdigi.contig122.g4777.t1">
    <property type="protein sequence ID" value="sdigi.contig122.g4777.t1"/>
    <property type="gene ID" value="sdigi.contig122.g4777"/>
</dbReference>
<feature type="domain" description="Pop1 N-terminal" evidence="4">
    <location>
        <begin position="257"/>
        <end position="297"/>
    </location>
</feature>
<dbReference type="Pfam" id="PF08170">
    <property type="entry name" value="POPLD"/>
    <property type="match status" value="1"/>
</dbReference>
<dbReference type="InterPro" id="IPR055079">
    <property type="entry name" value="POP1_C"/>
</dbReference>
<dbReference type="InterPro" id="IPR012340">
    <property type="entry name" value="NA-bd_OB-fold"/>
</dbReference>
<evidence type="ECO:0000256" key="2">
    <source>
        <dbReference type="ARBA" id="ARBA00022694"/>
    </source>
</evidence>
<evidence type="ECO:0000256" key="1">
    <source>
        <dbReference type="ARBA" id="ARBA00004123"/>
    </source>
</evidence>
<keyword evidence="2" id="KW-0819">tRNA processing</keyword>
<accession>A0A915PE04</accession>
<dbReference type="Pfam" id="PF06978">
    <property type="entry name" value="POP1_N"/>
    <property type="match status" value="2"/>
</dbReference>
<reference evidence="8" key="1">
    <citation type="submission" date="2022-11" db="UniProtKB">
        <authorList>
            <consortium name="WormBaseParasite"/>
        </authorList>
    </citation>
    <scope>IDENTIFICATION</scope>
</reference>
<dbReference type="Pfam" id="PF22770">
    <property type="entry name" value="POP1_C"/>
    <property type="match status" value="1"/>
</dbReference>